<comment type="caution">
    <text evidence="2">The sequence shown here is derived from an EMBL/GenBank/DDBJ whole genome shotgun (WGS) entry which is preliminary data.</text>
</comment>
<name>A0A4R5YKK1_9MICO</name>
<reference evidence="2 3" key="1">
    <citation type="submission" date="2019-03" db="EMBL/GenBank/DDBJ databases">
        <title>Genome Sequencing and Assembly of Various Microbes Isolated from Partially Reclaimed Soil and Acid Mine Drainage (AMD) Site.</title>
        <authorList>
            <person name="Steinbock B."/>
            <person name="Bechtold R."/>
            <person name="Sevigny J.L."/>
            <person name="Thomas D."/>
            <person name="Cuthill L.R."/>
            <person name="Aveiro Johannsen E.J."/>
            <person name="Thomas K."/>
            <person name="Ghosh A."/>
        </authorList>
    </citation>
    <scope>NUCLEOTIDE SEQUENCE [LARGE SCALE GENOMIC DNA]</scope>
    <source>
        <strain evidence="2 3">F-B2</strain>
    </source>
</reference>
<dbReference type="PANTHER" id="PTHR35563:SF2">
    <property type="entry name" value="BARREL METAL-DEPENDENT HYDROLASE, PUTATIVE (AFU_ORTHOLOGUE AFUA_1G16240)-RELATED"/>
    <property type="match status" value="1"/>
</dbReference>
<dbReference type="PANTHER" id="PTHR35563">
    <property type="entry name" value="BARREL METAL-DEPENDENT HYDROLASE, PUTATIVE (AFU_ORTHOLOGUE AFUA_1G16240)-RELATED"/>
    <property type="match status" value="1"/>
</dbReference>
<dbReference type="GO" id="GO:0016787">
    <property type="term" value="F:hydrolase activity"/>
    <property type="evidence" value="ECO:0007669"/>
    <property type="project" value="UniProtKB-KW"/>
</dbReference>
<dbReference type="Pfam" id="PF04909">
    <property type="entry name" value="Amidohydro_2"/>
    <property type="match status" value="1"/>
</dbReference>
<dbReference type="RefSeq" id="WP_133399047.1">
    <property type="nucleotide sequence ID" value="NZ_SMZX01000001.1"/>
</dbReference>
<dbReference type="InterPro" id="IPR052358">
    <property type="entry name" value="Aro_Compnd_Degr_Hydrolases"/>
</dbReference>
<keyword evidence="2" id="KW-0378">Hydrolase</keyword>
<dbReference type="InterPro" id="IPR006680">
    <property type="entry name" value="Amidohydro-rel"/>
</dbReference>
<dbReference type="Proteomes" id="UP000295633">
    <property type="component" value="Unassembled WGS sequence"/>
</dbReference>
<dbReference type="Gene3D" id="3.20.20.140">
    <property type="entry name" value="Metal-dependent hydrolases"/>
    <property type="match status" value="1"/>
</dbReference>
<evidence type="ECO:0000313" key="3">
    <source>
        <dbReference type="Proteomes" id="UP000295633"/>
    </source>
</evidence>
<evidence type="ECO:0000313" key="2">
    <source>
        <dbReference type="EMBL" id="TDL45985.1"/>
    </source>
</evidence>
<accession>A0A4R5YKK1</accession>
<dbReference type="InterPro" id="IPR032466">
    <property type="entry name" value="Metal_Hydrolase"/>
</dbReference>
<dbReference type="EMBL" id="SMZX01000001">
    <property type="protein sequence ID" value="TDL45985.1"/>
    <property type="molecule type" value="Genomic_DNA"/>
</dbReference>
<sequence>MLPRTFDAHFHIIDPAHPLIANDGFLPSAFTADDYRSAVASLPVQGGAVVSGSFQAFDQGYLIDALTRLGPGFVGVTQIPADTADERIRELDAAGVRAVRFNVRRGGSAGLQELETLATRVHEVAGWHSELYIDARELPAVRRTVESLPAVVIDHLGLHEDGLPVLFELVAQGAKVKATGFGRIDLDPVAAMRAIMDVDPAALMVGTDLPSTRARRPFGVEDFDLIAETVGAEQAEAVFWRNAASLYLNRPRRA</sequence>
<proteinExistence type="predicted"/>
<feature type="domain" description="Amidohydrolase-related" evidence="1">
    <location>
        <begin position="7"/>
        <end position="247"/>
    </location>
</feature>
<gene>
    <name evidence="2" type="ORF">E2R54_06005</name>
</gene>
<protein>
    <submittedName>
        <fullName evidence="2">2-pyrone-4,6-dicarboxylate hydrolase</fullName>
    </submittedName>
</protein>
<organism evidence="2 3">
    <name type="scientific">Microbacterium oleivorans</name>
    <dbReference type="NCBI Taxonomy" id="273677"/>
    <lineage>
        <taxon>Bacteria</taxon>
        <taxon>Bacillati</taxon>
        <taxon>Actinomycetota</taxon>
        <taxon>Actinomycetes</taxon>
        <taxon>Micrococcales</taxon>
        <taxon>Microbacteriaceae</taxon>
        <taxon>Microbacterium</taxon>
    </lineage>
</organism>
<dbReference type="AlphaFoldDB" id="A0A4R5YKK1"/>
<evidence type="ECO:0000259" key="1">
    <source>
        <dbReference type="Pfam" id="PF04909"/>
    </source>
</evidence>
<dbReference type="SUPFAM" id="SSF51556">
    <property type="entry name" value="Metallo-dependent hydrolases"/>
    <property type="match status" value="1"/>
</dbReference>